<reference evidence="2 3" key="1">
    <citation type="submission" date="2019-02" db="EMBL/GenBank/DDBJ databases">
        <title>Deep-cultivation of Planctomycetes and their phenomic and genomic characterization uncovers novel biology.</title>
        <authorList>
            <person name="Wiegand S."/>
            <person name="Jogler M."/>
            <person name="Boedeker C."/>
            <person name="Pinto D."/>
            <person name="Vollmers J."/>
            <person name="Rivas-Marin E."/>
            <person name="Kohn T."/>
            <person name="Peeters S.H."/>
            <person name="Heuer A."/>
            <person name="Rast P."/>
            <person name="Oberbeckmann S."/>
            <person name="Bunk B."/>
            <person name="Jeske O."/>
            <person name="Meyerdierks A."/>
            <person name="Storesund J.E."/>
            <person name="Kallscheuer N."/>
            <person name="Luecker S."/>
            <person name="Lage O.M."/>
            <person name="Pohl T."/>
            <person name="Merkel B.J."/>
            <person name="Hornburger P."/>
            <person name="Mueller R.-W."/>
            <person name="Bruemmer F."/>
            <person name="Labrenz M."/>
            <person name="Spormann A.M."/>
            <person name="Op Den Camp H."/>
            <person name="Overmann J."/>
            <person name="Amann R."/>
            <person name="Jetten M.S.M."/>
            <person name="Mascher T."/>
            <person name="Medema M.H."/>
            <person name="Devos D.P."/>
            <person name="Kaster A.-K."/>
            <person name="Ovreas L."/>
            <person name="Rohde M."/>
            <person name="Galperin M.Y."/>
            <person name="Jogler C."/>
        </authorList>
    </citation>
    <scope>NUCLEOTIDE SEQUENCE [LARGE SCALE GENOMIC DNA]</scope>
    <source>
        <strain evidence="2 3">Poly41</strain>
    </source>
</reference>
<accession>A0A5C6DE68</accession>
<sequence length="202" mass="22140">MLDRRIFILTLFVLAGCSGPEGDALTESYIPPNLNSLAEVDVADVAYNDQPIVIEGLVSPSSQGASVRDDDGFDVHMFSLAAWKESNGSIIEDELLVLHPVAQDHDWGPDFPAFSVHRLKLLLSKERNRSILISSETIDSSPQFQSIAQKLLQPIVVETEQLGDLILDRSLDWFDDGDLFWGHAIMVSGDVENGPDDAGIHG</sequence>
<name>A0A5C6DE68_9BACT</name>
<evidence type="ECO:0000313" key="3">
    <source>
        <dbReference type="Proteomes" id="UP000319143"/>
    </source>
</evidence>
<evidence type="ECO:0000259" key="1">
    <source>
        <dbReference type="Pfam" id="PF10020"/>
    </source>
</evidence>
<dbReference type="EMBL" id="SJPV01000008">
    <property type="protein sequence ID" value="TWU34194.1"/>
    <property type="molecule type" value="Genomic_DNA"/>
</dbReference>
<dbReference type="Proteomes" id="UP000319143">
    <property type="component" value="Unassembled WGS sequence"/>
</dbReference>
<protein>
    <recommendedName>
        <fullName evidence="1">DUF2262 domain-containing protein</fullName>
    </recommendedName>
</protein>
<feature type="domain" description="DUF2262" evidence="1">
    <location>
        <begin position="173"/>
        <end position="200"/>
    </location>
</feature>
<keyword evidence="3" id="KW-1185">Reference proteome</keyword>
<comment type="caution">
    <text evidence="2">The sequence shown here is derived from an EMBL/GenBank/DDBJ whole genome shotgun (WGS) entry which is preliminary data.</text>
</comment>
<dbReference type="OrthoDB" id="1151029at2"/>
<proteinExistence type="predicted"/>
<dbReference type="PROSITE" id="PS51257">
    <property type="entry name" value="PROKAR_LIPOPROTEIN"/>
    <property type="match status" value="1"/>
</dbReference>
<evidence type="ECO:0000313" key="2">
    <source>
        <dbReference type="EMBL" id="TWU34194.1"/>
    </source>
</evidence>
<organism evidence="2 3">
    <name type="scientific">Novipirellula artificiosorum</name>
    <dbReference type="NCBI Taxonomy" id="2528016"/>
    <lineage>
        <taxon>Bacteria</taxon>
        <taxon>Pseudomonadati</taxon>
        <taxon>Planctomycetota</taxon>
        <taxon>Planctomycetia</taxon>
        <taxon>Pirellulales</taxon>
        <taxon>Pirellulaceae</taxon>
        <taxon>Novipirellula</taxon>
    </lineage>
</organism>
<dbReference type="AlphaFoldDB" id="A0A5C6DE68"/>
<dbReference type="InterPro" id="IPR019260">
    <property type="entry name" value="DUF2262"/>
</dbReference>
<dbReference type="Pfam" id="PF10020">
    <property type="entry name" value="DUF2262"/>
    <property type="match status" value="1"/>
</dbReference>
<gene>
    <name evidence="2" type="ORF">Poly41_43400</name>
</gene>
<dbReference type="RefSeq" id="WP_146528609.1">
    <property type="nucleotide sequence ID" value="NZ_SJPV01000008.1"/>
</dbReference>